<dbReference type="AlphaFoldDB" id="A0A9D4U6L2"/>
<dbReference type="Proteomes" id="UP000886520">
    <property type="component" value="Chromosome 22"/>
</dbReference>
<organism evidence="1 2">
    <name type="scientific">Adiantum capillus-veneris</name>
    <name type="common">Maidenhair fern</name>
    <dbReference type="NCBI Taxonomy" id="13818"/>
    <lineage>
        <taxon>Eukaryota</taxon>
        <taxon>Viridiplantae</taxon>
        <taxon>Streptophyta</taxon>
        <taxon>Embryophyta</taxon>
        <taxon>Tracheophyta</taxon>
        <taxon>Polypodiopsida</taxon>
        <taxon>Polypodiidae</taxon>
        <taxon>Polypodiales</taxon>
        <taxon>Pteridineae</taxon>
        <taxon>Pteridaceae</taxon>
        <taxon>Vittarioideae</taxon>
        <taxon>Adiantum</taxon>
    </lineage>
</organism>
<gene>
    <name evidence="1" type="ORF">GOP47_0022492</name>
</gene>
<reference evidence="1" key="1">
    <citation type="submission" date="2021-01" db="EMBL/GenBank/DDBJ databases">
        <title>Adiantum capillus-veneris genome.</title>
        <authorList>
            <person name="Fang Y."/>
            <person name="Liao Q."/>
        </authorList>
    </citation>
    <scope>NUCLEOTIDE SEQUENCE</scope>
    <source>
        <strain evidence="1">H3</strain>
        <tissue evidence="1">Leaf</tissue>
    </source>
</reference>
<dbReference type="EMBL" id="JABFUD020000022">
    <property type="protein sequence ID" value="KAI5061953.1"/>
    <property type="molecule type" value="Genomic_DNA"/>
</dbReference>
<name>A0A9D4U6L2_ADICA</name>
<dbReference type="OrthoDB" id="10606249at2759"/>
<evidence type="ECO:0000313" key="2">
    <source>
        <dbReference type="Proteomes" id="UP000886520"/>
    </source>
</evidence>
<comment type="caution">
    <text evidence="1">The sequence shown here is derived from an EMBL/GenBank/DDBJ whole genome shotgun (WGS) entry which is preliminary data.</text>
</comment>
<protein>
    <submittedName>
        <fullName evidence="1">Uncharacterized protein</fullName>
    </submittedName>
</protein>
<accession>A0A9D4U6L2</accession>
<sequence length="138" mass="16268">MKYNEPISRFNILGETKVSSWVREVEETLYMDSFIGRAPFVSSSSGSGSSHALDHYHDWVMGVRDFLFGPSHFRVGKVVSDDFLYSGHWVFLWKILCSHINTNRRANLDHEVRDHRCSWNSLTRPPKYDKWWESRVLM</sequence>
<evidence type="ECO:0000313" key="1">
    <source>
        <dbReference type="EMBL" id="KAI5061953.1"/>
    </source>
</evidence>
<proteinExistence type="predicted"/>
<keyword evidence="2" id="KW-1185">Reference proteome</keyword>